<dbReference type="PANTHER" id="PTHR43513:SF3">
    <property type="entry name" value="DIHYDROOROTATE DEHYDROGENASE B (NAD(+)), ELECTRON TRANSFER SUBUNIT-RELATED"/>
    <property type="match status" value="1"/>
</dbReference>
<evidence type="ECO:0008006" key="3">
    <source>
        <dbReference type="Google" id="ProtNLM"/>
    </source>
</evidence>
<name>A0A9D1I1U2_9FIRM</name>
<dbReference type="Gene3D" id="2.40.30.10">
    <property type="entry name" value="Translation factors"/>
    <property type="match status" value="1"/>
</dbReference>
<evidence type="ECO:0000313" key="2">
    <source>
        <dbReference type="Proteomes" id="UP000824090"/>
    </source>
</evidence>
<accession>A0A9D1I1U2</accession>
<dbReference type="InterPro" id="IPR050353">
    <property type="entry name" value="PyrK_electron_transfer"/>
</dbReference>
<proteinExistence type="predicted"/>
<evidence type="ECO:0000313" key="1">
    <source>
        <dbReference type="EMBL" id="HIU25653.1"/>
    </source>
</evidence>
<dbReference type="AlphaFoldDB" id="A0A9D1I1U2"/>
<dbReference type="PANTHER" id="PTHR43513">
    <property type="entry name" value="DIHYDROOROTATE DEHYDROGENASE B (NAD(+)), ELECTRON TRANSFER SUBUNIT"/>
    <property type="match status" value="1"/>
</dbReference>
<sequence length="330" mass="36416">MANINDLCADAGTPGCPCPLSETGDCLVCGRLSGGDCGDCRWAGVCIYNEYVQNDKIIRNRRENTEAPVLKKIWYQEDLLALSLKVSRGFALAASRPGSFVFIKKRGASDFFNFPLSVMRTDVEKGELWLALKVISGKTKETAAEEESLIIRGVYRNGLLGKGRGGLEEDVKAAGIGKDGRKRKWLIMTKGAGFAPAVNLLLWAAGRTEAHVITDTEKINEKILRDYLWDLRGAGSPGENIFFSRRPLAEAAGDPALREEDYDRVIILASDYYIRYIWEKLKVPPEKLIFSNNFHMCCGEGICGACCHTDRGGNVSKMCKCGSTDVRELI</sequence>
<dbReference type="Proteomes" id="UP000824090">
    <property type="component" value="Unassembled WGS sequence"/>
</dbReference>
<dbReference type="InterPro" id="IPR017938">
    <property type="entry name" value="Riboflavin_synthase-like_b-brl"/>
</dbReference>
<protein>
    <recommendedName>
        <fullName evidence="3">FAD-binding FR-type domain-containing protein</fullName>
    </recommendedName>
</protein>
<gene>
    <name evidence="1" type="ORF">IAC50_04085</name>
</gene>
<reference evidence="1" key="2">
    <citation type="journal article" date="2021" name="PeerJ">
        <title>Extensive microbial diversity within the chicken gut microbiome revealed by metagenomics and culture.</title>
        <authorList>
            <person name="Gilroy R."/>
            <person name="Ravi A."/>
            <person name="Getino M."/>
            <person name="Pursley I."/>
            <person name="Horton D.L."/>
            <person name="Alikhan N.F."/>
            <person name="Baker D."/>
            <person name="Gharbi K."/>
            <person name="Hall N."/>
            <person name="Watson M."/>
            <person name="Adriaenssens E.M."/>
            <person name="Foster-Nyarko E."/>
            <person name="Jarju S."/>
            <person name="Secka A."/>
            <person name="Antonio M."/>
            <person name="Oren A."/>
            <person name="Chaudhuri R.R."/>
            <person name="La Ragione R."/>
            <person name="Hildebrand F."/>
            <person name="Pallen M.J."/>
        </authorList>
    </citation>
    <scope>NUCLEOTIDE SEQUENCE</scope>
    <source>
        <strain evidence="1">ChiHcec3-6078</strain>
    </source>
</reference>
<organism evidence="1 2">
    <name type="scientific">Candidatus Allocopromorpha excrementigallinarum</name>
    <dbReference type="NCBI Taxonomy" id="2840742"/>
    <lineage>
        <taxon>Bacteria</taxon>
        <taxon>Bacillati</taxon>
        <taxon>Bacillota</taxon>
        <taxon>Clostridia</taxon>
        <taxon>Eubacteriales</taxon>
        <taxon>Eubacteriaceae</taxon>
        <taxon>Eubacteriaceae incertae sedis</taxon>
        <taxon>Candidatus Allocopromorpha</taxon>
    </lineage>
</organism>
<dbReference type="SUPFAM" id="SSF63380">
    <property type="entry name" value="Riboflavin synthase domain-like"/>
    <property type="match status" value="1"/>
</dbReference>
<comment type="caution">
    <text evidence="1">The sequence shown here is derived from an EMBL/GenBank/DDBJ whole genome shotgun (WGS) entry which is preliminary data.</text>
</comment>
<dbReference type="EMBL" id="DVMP01000078">
    <property type="protein sequence ID" value="HIU25653.1"/>
    <property type="molecule type" value="Genomic_DNA"/>
</dbReference>
<reference evidence="1" key="1">
    <citation type="submission" date="2020-10" db="EMBL/GenBank/DDBJ databases">
        <authorList>
            <person name="Gilroy R."/>
        </authorList>
    </citation>
    <scope>NUCLEOTIDE SEQUENCE</scope>
    <source>
        <strain evidence="1">ChiHcec3-6078</strain>
    </source>
</reference>